<dbReference type="PANTHER" id="PTHR10342">
    <property type="entry name" value="ARYLSULFATASE"/>
    <property type="match status" value="1"/>
</dbReference>
<sequence>MRFTHLPLSVTLSAVFFIVQGSSRPLHIVLVVIDDYGWSDVGFHGSKIHTPNMDKLAAEGVILDNYYVQPICSPTRSALLSGRYPIHTGLQHGVIRPAEPYGLPLDLKTLPEMLQKAAGYETHIVGKWHLGFYEWPYTPTYRGFHSFYGFYTGSEDHFNHEKYGLLDLHDNKEPVRDKGGFYSARLFAQQAQKVVLSHNASAPLFLYLPFQNVHGPTQAPQEYVNKYQFIDQKTRREYAAMVDIVDEAIGNVTQALEQSGLWNDTLLIVTTDNGGIPSAGGYNWPLRGHKGTLWEGGLRGVGFVHGKMLKKTGVKCTELLHVTDWYPTLLYLAGLKGGDSSVPPLDGFNIWQTISEGAPSPRTEILHNIDLAPSKNNLRDVDGGYDGIAIRVNDMKLLMNVPNLTWYKPPELFPGYQQIFEDWSKLPTIEVALYNITADPTEHVDLSKKLPDEVEKLKERVQYYMKGVVPSLKKPADEMATKVAKEKGYWGPWRT</sequence>
<dbReference type="EMBL" id="LSMT01000234">
    <property type="protein sequence ID" value="PFX22626.1"/>
    <property type="molecule type" value="Genomic_DNA"/>
</dbReference>
<reference evidence="10" key="1">
    <citation type="journal article" date="2017" name="bioRxiv">
        <title>Comparative analysis of the genomes of Stylophora pistillata and Acropora digitifera provides evidence for extensive differences between species of corals.</title>
        <authorList>
            <person name="Voolstra C.R."/>
            <person name="Li Y."/>
            <person name="Liew Y.J."/>
            <person name="Baumgarten S."/>
            <person name="Zoccola D."/>
            <person name="Flot J.-F."/>
            <person name="Tambutte S."/>
            <person name="Allemand D."/>
            <person name="Aranda M."/>
        </authorList>
    </citation>
    <scope>NUCLEOTIDE SEQUENCE [LARGE SCALE GENOMIC DNA]</scope>
</reference>
<comment type="cofactor">
    <cofactor evidence="1">
        <name>Ca(2+)</name>
        <dbReference type="ChEBI" id="CHEBI:29108"/>
    </cofactor>
</comment>
<dbReference type="GO" id="GO:0046872">
    <property type="term" value="F:metal ion binding"/>
    <property type="evidence" value="ECO:0007669"/>
    <property type="project" value="UniProtKB-KW"/>
</dbReference>
<evidence type="ECO:0000313" key="9">
    <source>
        <dbReference type="EMBL" id="PFX22626.1"/>
    </source>
</evidence>
<keyword evidence="3" id="KW-0479">Metal-binding</keyword>
<evidence type="ECO:0000313" key="10">
    <source>
        <dbReference type="Proteomes" id="UP000225706"/>
    </source>
</evidence>
<dbReference type="Pfam" id="PF00884">
    <property type="entry name" value="Sulfatase"/>
    <property type="match status" value="1"/>
</dbReference>
<proteinExistence type="inferred from homology"/>
<dbReference type="SUPFAM" id="SSF53649">
    <property type="entry name" value="Alkaline phosphatase-like"/>
    <property type="match status" value="1"/>
</dbReference>
<evidence type="ECO:0000256" key="1">
    <source>
        <dbReference type="ARBA" id="ARBA00001913"/>
    </source>
</evidence>
<feature type="domain" description="Sulfatase N-terminal" evidence="8">
    <location>
        <begin position="27"/>
        <end position="334"/>
    </location>
</feature>
<protein>
    <submittedName>
        <fullName evidence="9">Arylsulfatase B</fullName>
    </submittedName>
</protein>
<keyword evidence="6" id="KW-0325">Glycoprotein</keyword>
<dbReference type="InterPro" id="IPR047115">
    <property type="entry name" value="ARSB"/>
</dbReference>
<gene>
    <name evidence="9" type="primary">Arsb</name>
    <name evidence="9" type="ORF">AWC38_SpisGene12848</name>
</gene>
<comment type="similarity">
    <text evidence="2">Belongs to the sulfatase family.</text>
</comment>
<keyword evidence="10" id="KW-1185">Reference proteome</keyword>
<evidence type="ECO:0000256" key="6">
    <source>
        <dbReference type="ARBA" id="ARBA00023180"/>
    </source>
</evidence>
<evidence type="ECO:0000256" key="3">
    <source>
        <dbReference type="ARBA" id="ARBA00022723"/>
    </source>
</evidence>
<evidence type="ECO:0000259" key="8">
    <source>
        <dbReference type="Pfam" id="PF00884"/>
    </source>
</evidence>
<dbReference type="OrthoDB" id="103349at2759"/>
<evidence type="ECO:0000256" key="2">
    <source>
        <dbReference type="ARBA" id="ARBA00008779"/>
    </source>
</evidence>
<organism evidence="9 10">
    <name type="scientific">Stylophora pistillata</name>
    <name type="common">Smooth cauliflower coral</name>
    <dbReference type="NCBI Taxonomy" id="50429"/>
    <lineage>
        <taxon>Eukaryota</taxon>
        <taxon>Metazoa</taxon>
        <taxon>Cnidaria</taxon>
        <taxon>Anthozoa</taxon>
        <taxon>Hexacorallia</taxon>
        <taxon>Scleractinia</taxon>
        <taxon>Astrocoeniina</taxon>
        <taxon>Pocilloporidae</taxon>
        <taxon>Stylophora</taxon>
    </lineage>
</organism>
<dbReference type="InterPro" id="IPR017850">
    <property type="entry name" value="Alkaline_phosphatase_core_sf"/>
</dbReference>
<dbReference type="InterPro" id="IPR000917">
    <property type="entry name" value="Sulfatase_N"/>
</dbReference>
<feature type="chain" id="PRO_5012473781" evidence="7">
    <location>
        <begin position="22"/>
        <end position="495"/>
    </location>
</feature>
<keyword evidence="5" id="KW-0106">Calcium</keyword>
<name>A0A2B4RZP4_STYPI</name>
<dbReference type="Gene3D" id="3.40.720.10">
    <property type="entry name" value="Alkaline Phosphatase, subunit A"/>
    <property type="match status" value="1"/>
</dbReference>
<dbReference type="STRING" id="50429.A0A2B4RZP4"/>
<comment type="caution">
    <text evidence="9">The sequence shown here is derived from an EMBL/GenBank/DDBJ whole genome shotgun (WGS) entry which is preliminary data.</text>
</comment>
<dbReference type="GO" id="GO:0008484">
    <property type="term" value="F:sulfuric ester hydrolase activity"/>
    <property type="evidence" value="ECO:0007669"/>
    <property type="project" value="InterPro"/>
</dbReference>
<dbReference type="PANTHER" id="PTHR10342:SF274">
    <property type="entry name" value="ARYLSULFATASE B"/>
    <property type="match status" value="1"/>
</dbReference>
<keyword evidence="4" id="KW-0378">Hydrolase</keyword>
<dbReference type="InterPro" id="IPR024607">
    <property type="entry name" value="Sulfatase_CS"/>
</dbReference>
<evidence type="ECO:0000256" key="5">
    <source>
        <dbReference type="ARBA" id="ARBA00022837"/>
    </source>
</evidence>
<dbReference type="Proteomes" id="UP000225706">
    <property type="component" value="Unassembled WGS sequence"/>
</dbReference>
<dbReference type="AlphaFoldDB" id="A0A2B4RZP4"/>
<dbReference type="Gene3D" id="3.30.1120.10">
    <property type="match status" value="1"/>
</dbReference>
<dbReference type="PROSITE" id="PS00149">
    <property type="entry name" value="SULFATASE_2"/>
    <property type="match status" value="1"/>
</dbReference>
<keyword evidence="7" id="KW-0732">Signal</keyword>
<accession>A0A2B4RZP4</accession>
<feature type="signal peptide" evidence="7">
    <location>
        <begin position="1"/>
        <end position="21"/>
    </location>
</feature>
<evidence type="ECO:0000256" key="4">
    <source>
        <dbReference type="ARBA" id="ARBA00022801"/>
    </source>
</evidence>
<dbReference type="CDD" id="cd16029">
    <property type="entry name" value="4-S"/>
    <property type="match status" value="1"/>
</dbReference>
<evidence type="ECO:0000256" key="7">
    <source>
        <dbReference type="SAM" id="SignalP"/>
    </source>
</evidence>